<dbReference type="SUPFAM" id="SSF54534">
    <property type="entry name" value="FKBP-like"/>
    <property type="match status" value="1"/>
</dbReference>
<evidence type="ECO:0000256" key="8">
    <source>
        <dbReference type="ARBA" id="ARBA00029986"/>
    </source>
</evidence>
<dbReference type="PANTHER" id="PTHR30560">
    <property type="entry name" value="TRIGGER FACTOR CHAPERONE AND PEPTIDYL-PROLYL CIS/TRANS ISOMERASE"/>
    <property type="match status" value="1"/>
</dbReference>
<evidence type="ECO:0000256" key="10">
    <source>
        <dbReference type="SAM" id="MobiDB-lite"/>
    </source>
</evidence>
<evidence type="ECO:0000256" key="7">
    <source>
        <dbReference type="ARBA" id="ARBA00023235"/>
    </source>
</evidence>
<evidence type="ECO:0000256" key="2">
    <source>
        <dbReference type="ARBA" id="ARBA00005464"/>
    </source>
</evidence>
<dbReference type="Gene3D" id="1.10.3120.10">
    <property type="entry name" value="Trigger factor, C-terminal domain"/>
    <property type="match status" value="1"/>
</dbReference>
<dbReference type="HAMAP" id="MF_00303">
    <property type="entry name" value="Trigger_factor_Tig"/>
    <property type="match status" value="1"/>
</dbReference>
<evidence type="ECO:0000256" key="3">
    <source>
        <dbReference type="ARBA" id="ARBA00013194"/>
    </source>
</evidence>
<dbReference type="SUPFAM" id="SSF102735">
    <property type="entry name" value="Trigger factor ribosome-binding domain"/>
    <property type="match status" value="1"/>
</dbReference>
<dbReference type="InterPro" id="IPR027304">
    <property type="entry name" value="Trigger_fact/SurA_dom_sf"/>
</dbReference>
<reference evidence="14" key="1">
    <citation type="journal article" date="2019" name="Int. J. Syst. Evol. Microbiol.">
        <title>The Global Catalogue of Microorganisms (GCM) 10K type strain sequencing project: providing services to taxonomists for standard genome sequencing and annotation.</title>
        <authorList>
            <consortium name="The Broad Institute Genomics Platform"/>
            <consortium name="The Broad Institute Genome Sequencing Center for Infectious Disease"/>
            <person name="Wu L."/>
            <person name="Ma J."/>
        </authorList>
    </citation>
    <scope>NUCLEOTIDE SEQUENCE [LARGE SCALE GENOMIC DNA]</scope>
    <source>
        <strain evidence="14">CGMCC 1.18439</strain>
    </source>
</reference>
<dbReference type="Gene3D" id="3.30.70.1050">
    <property type="entry name" value="Trigger factor ribosome-binding domain"/>
    <property type="match status" value="1"/>
</dbReference>
<evidence type="ECO:0000259" key="12">
    <source>
        <dbReference type="Pfam" id="PF05698"/>
    </source>
</evidence>
<organism evidence="13 14">
    <name type="scientific">Deinococcus piscis</name>
    <dbReference type="NCBI Taxonomy" id="394230"/>
    <lineage>
        <taxon>Bacteria</taxon>
        <taxon>Thermotogati</taxon>
        <taxon>Deinococcota</taxon>
        <taxon>Deinococci</taxon>
        <taxon>Deinococcales</taxon>
        <taxon>Deinococcaceae</taxon>
        <taxon>Deinococcus</taxon>
    </lineage>
</organism>
<dbReference type="InterPro" id="IPR008881">
    <property type="entry name" value="Trigger_fac_ribosome-bd_bac"/>
</dbReference>
<evidence type="ECO:0000256" key="6">
    <source>
        <dbReference type="ARBA" id="ARBA00023186"/>
    </source>
</evidence>
<evidence type="ECO:0000259" key="11">
    <source>
        <dbReference type="Pfam" id="PF05697"/>
    </source>
</evidence>
<evidence type="ECO:0000256" key="1">
    <source>
        <dbReference type="ARBA" id="ARBA00000971"/>
    </source>
</evidence>
<dbReference type="InterPro" id="IPR046357">
    <property type="entry name" value="PPIase_dom_sf"/>
</dbReference>
<dbReference type="Pfam" id="PF05698">
    <property type="entry name" value="Trigger_C"/>
    <property type="match status" value="1"/>
</dbReference>
<feature type="compositionally biased region" description="Polar residues" evidence="10">
    <location>
        <begin position="403"/>
        <end position="412"/>
    </location>
</feature>
<dbReference type="PANTHER" id="PTHR30560:SF3">
    <property type="entry name" value="TRIGGER FACTOR-LIKE PROTEIN TIG, CHLOROPLASTIC"/>
    <property type="match status" value="1"/>
</dbReference>
<dbReference type="NCBIfam" id="TIGR00115">
    <property type="entry name" value="tig"/>
    <property type="match status" value="1"/>
</dbReference>
<comment type="catalytic activity">
    <reaction evidence="1 9">
        <text>[protein]-peptidylproline (omega=180) = [protein]-peptidylproline (omega=0)</text>
        <dbReference type="Rhea" id="RHEA:16237"/>
        <dbReference type="Rhea" id="RHEA-COMP:10747"/>
        <dbReference type="Rhea" id="RHEA-COMP:10748"/>
        <dbReference type="ChEBI" id="CHEBI:83833"/>
        <dbReference type="ChEBI" id="CHEBI:83834"/>
        <dbReference type="EC" id="5.2.1.8"/>
    </reaction>
</comment>
<protein>
    <recommendedName>
        <fullName evidence="4 9">Trigger factor</fullName>
        <shortName evidence="9">TF</shortName>
        <ecNumber evidence="3 9">5.2.1.8</ecNumber>
    </recommendedName>
    <alternativeName>
        <fullName evidence="8 9">PPIase</fullName>
    </alternativeName>
</protein>
<comment type="function">
    <text evidence="9">Involved in protein export. Acts as a chaperone by maintaining the newly synthesized protein in an open conformation. Functions as a peptidyl-prolyl cis-trans isomerase.</text>
</comment>
<accession>A0ABQ3K4A8</accession>
<dbReference type="RefSeq" id="WP_189642922.1">
    <property type="nucleotide sequence ID" value="NZ_BNAL01000014.1"/>
</dbReference>
<feature type="compositionally biased region" description="Basic and acidic residues" evidence="10">
    <location>
        <begin position="440"/>
        <end position="451"/>
    </location>
</feature>
<keyword evidence="7 9" id="KW-0413">Isomerase</keyword>
<evidence type="ECO:0000313" key="13">
    <source>
        <dbReference type="EMBL" id="GHG02531.1"/>
    </source>
</evidence>
<keyword evidence="6 9" id="KW-0143">Chaperone</keyword>
<dbReference type="InterPro" id="IPR008880">
    <property type="entry name" value="Trigger_fac_C"/>
</dbReference>
<dbReference type="SUPFAM" id="SSF109998">
    <property type="entry name" value="Triger factor/SurA peptide-binding domain-like"/>
    <property type="match status" value="1"/>
</dbReference>
<comment type="similarity">
    <text evidence="2 9">Belongs to the FKBP-type PPIase family. Tig subfamily.</text>
</comment>
<proteinExistence type="inferred from homology"/>
<dbReference type="Pfam" id="PF05697">
    <property type="entry name" value="Trigger_N"/>
    <property type="match status" value="1"/>
</dbReference>
<dbReference type="PIRSF" id="PIRSF003095">
    <property type="entry name" value="Trigger_factor"/>
    <property type="match status" value="1"/>
</dbReference>
<evidence type="ECO:0000256" key="9">
    <source>
        <dbReference type="HAMAP-Rule" id="MF_00303"/>
    </source>
</evidence>
<evidence type="ECO:0000313" key="14">
    <source>
        <dbReference type="Proteomes" id="UP000632154"/>
    </source>
</evidence>
<keyword evidence="9" id="KW-0963">Cytoplasm</keyword>
<sequence length="451" mass="49531">MAELIKKEGHQVEFKVEVPANEVNGAFDAVWKGLAQQVRVPGFRPGKAPRRVIEKRVGEGYAEGEVQNRLVNAHFPQAIRELELSLVDAHIEPQDVKSGQPFTFTVKGDLYPEVTLSDWKGLSLSAAAPEITDEVVDRTLADMQERAASFEQVERAIEASDQVTVEEEGEEGSYPIYMDMAGEHIQKALLGKNVGDEVEISVPAEEGEDDTPVKVKVLGIKSKSLPELNDEFAGTMQFENMDKLRATLREELERRAQSEGEGARREEFLSALIEGMTVDIPQSLIQRRQDELMSEIKNDLGRQGVRWSEYEGFMQEQGKLDEFMGELGKNAEQRVKRDLALGKLAEDLGVQVTDQEFGQNLMAMAQMNGMSPQELQSQMGTGGLNAFYTDILRSKALNQALAQLSGEGQSDSAEADGAKTDTAKADASKAADSEGGAAEADSKQDDKSSEE</sequence>
<name>A0ABQ3K4A8_9DEIO</name>
<feature type="region of interest" description="Disordered" evidence="10">
    <location>
        <begin position="403"/>
        <end position="451"/>
    </location>
</feature>
<feature type="domain" description="Trigger factor ribosome-binding bacterial" evidence="11">
    <location>
        <begin position="5"/>
        <end position="142"/>
    </location>
</feature>
<dbReference type="InterPro" id="IPR036611">
    <property type="entry name" value="Trigger_fac_ribosome-bd_sf"/>
</dbReference>
<dbReference type="InterPro" id="IPR005215">
    <property type="entry name" value="Trig_fac"/>
</dbReference>
<evidence type="ECO:0000256" key="5">
    <source>
        <dbReference type="ARBA" id="ARBA00023110"/>
    </source>
</evidence>
<comment type="subcellular location">
    <subcellularLocation>
        <location evidence="9">Cytoplasm</location>
    </subcellularLocation>
    <text evidence="9">About half TF is bound to the ribosome near the polypeptide exit tunnel while the other half is free in the cytoplasm.</text>
</comment>
<feature type="domain" description="Trigger factor C-terminal" evidence="12">
    <location>
        <begin position="241"/>
        <end position="400"/>
    </location>
</feature>
<keyword evidence="9" id="KW-0132">Cell division</keyword>
<dbReference type="EMBL" id="BNAL01000014">
    <property type="protein sequence ID" value="GHG02531.1"/>
    <property type="molecule type" value="Genomic_DNA"/>
</dbReference>
<gene>
    <name evidence="9 13" type="primary">tig</name>
    <name evidence="13" type="ORF">GCM10017783_13570</name>
</gene>
<dbReference type="Proteomes" id="UP000632154">
    <property type="component" value="Unassembled WGS sequence"/>
</dbReference>
<dbReference type="Gene3D" id="3.10.50.40">
    <property type="match status" value="1"/>
</dbReference>
<keyword evidence="14" id="KW-1185">Reference proteome</keyword>
<comment type="domain">
    <text evidence="9">Consists of 3 domains; the N-terminus binds the ribosome, the middle domain has PPIase activity, while the C-terminus has intrinsic chaperone activity on its own.</text>
</comment>
<dbReference type="EC" id="5.2.1.8" evidence="3 9"/>
<feature type="compositionally biased region" description="Basic and acidic residues" evidence="10">
    <location>
        <begin position="416"/>
        <end position="432"/>
    </location>
</feature>
<evidence type="ECO:0000256" key="4">
    <source>
        <dbReference type="ARBA" id="ARBA00016902"/>
    </source>
</evidence>
<keyword evidence="5 9" id="KW-0697">Rotamase</keyword>
<keyword evidence="9" id="KW-0131">Cell cycle</keyword>
<dbReference type="InterPro" id="IPR037041">
    <property type="entry name" value="Trigger_fac_C_sf"/>
</dbReference>
<comment type="caution">
    <text evidence="13">The sequence shown here is derived from an EMBL/GenBank/DDBJ whole genome shotgun (WGS) entry which is preliminary data.</text>
</comment>